<gene>
    <name evidence="1" type="ORF">RHMOL_Rhmol01G0172500</name>
</gene>
<sequence length="358" mass="39603">MTITPGDFALLTGLRVGGDPLPIDRRIHEREGALSYLLGKVPELPASGHITYSWLREQFDRAGIESKLWALEHLLQFPPPTRHREPRFIPRAARWLKGVRKTRSPAMDLLAWRRVLDRLTVGQDTLLDDAPLELTSARALDSQHFLLEGPFSRAWYLGERVVSQYFPYSEALQLVPVPPPTGMKSNHLLTGEGLLLTLERQVAMGFLVAGDYSAFHLASLTLPTATTAAAPSVWPLAPNFFSFHNANGEEERLMQTPCATQFYKLPTGVQQVPADVVQEWLRAFQSAEALARRQRSRIVALEVERVPMVSVTQSAGVSEAGSTRAGDGDVGDDDEGEGQRINVPVPECFLPAPKRGRG</sequence>
<proteinExistence type="predicted"/>
<dbReference type="Proteomes" id="UP001062846">
    <property type="component" value="Chromosome 1"/>
</dbReference>
<accession>A0ACC0Q2B3</accession>
<protein>
    <submittedName>
        <fullName evidence="1">Uncharacterized protein</fullName>
    </submittedName>
</protein>
<dbReference type="EMBL" id="CM046388">
    <property type="protein sequence ID" value="KAI8572105.1"/>
    <property type="molecule type" value="Genomic_DNA"/>
</dbReference>
<evidence type="ECO:0000313" key="2">
    <source>
        <dbReference type="Proteomes" id="UP001062846"/>
    </source>
</evidence>
<reference evidence="1" key="1">
    <citation type="submission" date="2022-02" db="EMBL/GenBank/DDBJ databases">
        <title>Plant Genome Project.</title>
        <authorList>
            <person name="Zhang R.-G."/>
        </authorList>
    </citation>
    <scope>NUCLEOTIDE SEQUENCE</scope>
    <source>
        <strain evidence="1">AT1</strain>
    </source>
</reference>
<keyword evidence="2" id="KW-1185">Reference proteome</keyword>
<organism evidence="1 2">
    <name type="scientific">Rhododendron molle</name>
    <name type="common">Chinese azalea</name>
    <name type="synonym">Azalea mollis</name>
    <dbReference type="NCBI Taxonomy" id="49168"/>
    <lineage>
        <taxon>Eukaryota</taxon>
        <taxon>Viridiplantae</taxon>
        <taxon>Streptophyta</taxon>
        <taxon>Embryophyta</taxon>
        <taxon>Tracheophyta</taxon>
        <taxon>Spermatophyta</taxon>
        <taxon>Magnoliopsida</taxon>
        <taxon>eudicotyledons</taxon>
        <taxon>Gunneridae</taxon>
        <taxon>Pentapetalae</taxon>
        <taxon>asterids</taxon>
        <taxon>Ericales</taxon>
        <taxon>Ericaceae</taxon>
        <taxon>Ericoideae</taxon>
        <taxon>Rhodoreae</taxon>
        <taxon>Rhododendron</taxon>
    </lineage>
</organism>
<comment type="caution">
    <text evidence="1">The sequence shown here is derived from an EMBL/GenBank/DDBJ whole genome shotgun (WGS) entry which is preliminary data.</text>
</comment>
<name>A0ACC0Q2B3_RHOML</name>
<evidence type="ECO:0000313" key="1">
    <source>
        <dbReference type="EMBL" id="KAI8572105.1"/>
    </source>
</evidence>